<dbReference type="Proteomes" id="UP000079169">
    <property type="component" value="Unplaced"/>
</dbReference>
<reference evidence="3" key="1">
    <citation type="submission" date="2025-08" db="UniProtKB">
        <authorList>
            <consortium name="RefSeq"/>
        </authorList>
    </citation>
    <scope>IDENTIFICATION</scope>
</reference>
<evidence type="ECO:0000313" key="2">
    <source>
        <dbReference type="Proteomes" id="UP000079169"/>
    </source>
</evidence>
<dbReference type="RefSeq" id="XP_026682724.1">
    <property type="nucleotide sequence ID" value="XM_026826923.1"/>
</dbReference>
<gene>
    <name evidence="3" type="primary">LOC113469318</name>
</gene>
<accession>A0A3Q0J2M4</accession>
<dbReference type="PaxDb" id="121845-A0A3Q0J2M4"/>
<feature type="region of interest" description="Disordered" evidence="1">
    <location>
        <begin position="1"/>
        <end position="47"/>
    </location>
</feature>
<evidence type="ECO:0000313" key="3">
    <source>
        <dbReference type="RefSeq" id="XP_026682724.1"/>
    </source>
</evidence>
<proteinExistence type="predicted"/>
<dbReference type="GeneID" id="113469318"/>
<evidence type="ECO:0000256" key="1">
    <source>
        <dbReference type="SAM" id="MobiDB-lite"/>
    </source>
</evidence>
<organism evidence="2 3">
    <name type="scientific">Diaphorina citri</name>
    <name type="common">Asian citrus psyllid</name>
    <dbReference type="NCBI Taxonomy" id="121845"/>
    <lineage>
        <taxon>Eukaryota</taxon>
        <taxon>Metazoa</taxon>
        <taxon>Ecdysozoa</taxon>
        <taxon>Arthropoda</taxon>
        <taxon>Hexapoda</taxon>
        <taxon>Insecta</taxon>
        <taxon>Pterygota</taxon>
        <taxon>Neoptera</taxon>
        <taxon>Paraneoptera</taxon>
        <taxon>Hemiptera</taxon>
        <taxon>Sternorrhyncha</taxon>
        <taxon>Psylloidea</taxon>
        <taxon>Psyllidae</taxon>
        <taxon>Diaphorininae</taxon>
        <taxon>Diaphorina</taxon>
    </lineage>
</organism>
<name>A0A3Q0J2M4_DIACI</name>
<feature type="compositionally biased region" description="Polar residues" evidence="1">
    <location>
        <begin position="18"/>
        <end position="34"/>
    </location>
</feature>
<dbReference type="KEGG" id="dci:113469318"/>
<protein>
    <submittedName>
        <fullName evidence="3">Uncharacterized protein LOC113469318</fullName>
    </submittedName>
</protein>
<sequence>MEMDTASEEDINDEHSEPMNNTKNCKSANDSSGINMEDPKNMSEKNMGSSVYPGACTPLHYFMSVANRIQTQLCNIVDNDCLFEKILRAVDTNNKADETRQEYDIDIEQYISDIVDDDEEIEVRIEEGT</sequence>
<keyword evidence="2" id="KW-1185">Reference proteome</keyword>
<dbReference type="AlphaFoldDB" id="A0A3Q0J2M4"/>
<feature type="compositionally biased region" description="Acidic residues" evidence="1">
    <location>
        <begin position="1"/>
        <end position="12"/>
    </location>
</feature>